<dbReference type="OrthoDB" id="9995306at2759"/>
<dbReference type="GO" id="GO:0033588">
    <property type="term" value="C:elongator holoenzyme complex"/>
    <property type="evidence" value="ECO:0007669"/>
    <property type="project" value="InterPro"/>
</dbReference>
<dbReference type="InterPro" id="IPR027417">
    <property type="entry name" value="P-loop_NTPase"/>
</dbReference>
<dbReference type="STRING" id="7232.A0A484B838"/>
<comment type="pathway">
    <text evidence="1">tRNA modification; 5-methoxycarbonylmethyl-2-thiouridine-tRNA biosynthesis.</text>
</comment>
<dbReference type="UniPathway" id="UPA00988"/>
<dbReference type="AlphaFoldDB" id="A0A484B838"/>
<evidence type="ECO:0000256" key="3">
    <source>
        <dbReference type="ARBA" id="ARBA00020263"/>
    </source>
</evidence>
<comment type="caution">
    <text evidence="4">The sequence shown here is derived from an EMBL/GenBank/DDBJ whole genome shotgun (WGS) entry which is preliminary data.</text>
</comment>
<organism evidence="4 5">
    <name type="scientific">Drosophila navojoa</name>
    <name type="common">Fruit fly</name>
    <dbReference type="NCBI Taxonomy" id="7232"/>
    <lineage>
        <taxon>Eukaryota</taxon>
        <taxon>Metazoa</taxon>
        <taxon>Ecdysozoa</taxon>
        <taxon>Arthropoda</taxon>
        <taxon>Hexapoda</taxon>
        <taxon>Insecta</taxon>
        <taxon>Pterygota</taxon>
        <taxon>Neoptera</taxon>
        <taxon>Endopterygota</taxon>
        <taxon>Diptera</taxon>
        <taxon>Brachycera</taxon>
        <taxon>Muscomorpha</taxon>
        <taxon>Ephydroidea</taxon>
        <taxon>Drosophilidae</taxon>
        <taxon>Drosophila</taxon>
    </lineage>
</organism>
<keyword evidence="5" id="KW-1185">Reference proteome</keyword>
<dbReference type="KEGG" id="dnv:108659637"/>
<dbReference type="InterPro" id="IPR018627">
    <property type="entry name" value="ELP6"/>
</dbReference>
<protein>
    <recommendedName>
        <fullName evidence="3">Elongator complex protein 6</fullName>
    </recommendedName>
</protein>
<gene>
    <name evidence="4" type="ORF">AWZ03_008778</name>
</gene>
<evidence type="ECO:0000256" key="1">
    <source>
        <dbReference type="ARBA" id="ARBA00005043"/>
    </source>
</evidence>
<name>A0A484B838_DRONA</name>
<dbReference type="Pfam" id="PF09807">
    <property type="entry name" value="ELP6"/>
    <property type="match status" value="1"/>
</dbReference>
<reference evidence="4 5" key="1">
    <citation type="journal article" date="2019" name="J. Hered.">
        <title>An Improved Genome Assembly for Drosophila navojoa, the Basal Species in the mojavensis Cluster.</title>
        <authorList>
            <person name="Vanderlinde T."/>
            <person name="Dupim E.G."/>
            <person name="Nazario-Yepiz N.O."/>
            <person name="Carvalho A.B."/>
        </authorList>
    </citation>
    <scope>NUCLEOTIDE SEQUENCE [LARGE SCALE GENOMIC DNA]</scope>
    <source>
        <strain evidence="4">Navoj_Jal97</strain>
        <tissue evidence="4">Whole organism</tissue>
    </source>
</reference>
<dbReference type="CDD" id="cd19495">
    <property type="entry name" value="Elp6"/>
    <property type="match status" value="1"/>
</dbReference>
<evidence type="ECO:0000313" key="4">
    <source>
        <dbReference type="EMBL" id="TDG44804.1"/>
    </source>
</evidence>
<dbReference type="EMBL" id="LSRL02000094">
    <property type="protein sequence ID" value="TDG44804.1"/>
    <property type="molecule type" value="Genomic_DNA"/>
</dbReference>
<dbReference type="Gene3D" id="3.40.50.300">
    <property type="entry name" value="P-loop containing nucleotide triphosphate hydrolases"/>
    <property type="match status" value="1"/>
</dbReference>
<dbReference type="PANTHER" id="PTHR16184:SF6">
    <property type="entry name" value="ELONGATOR COMPLEX PROTEIN 6"/>
    <property type="match status" value="1"/>
</dbReference>
<sequence>MATSLLLACGLNEQKLPGFVHISEESNVDGSFLISCILGQRLRISNAGTLLVCLQNHYQHYFNAGMRLGYNSNIFLGKTLNVIDVLSDMARLGLTSKWLRSPDGLTLTEQLVKDIREQLEKNYPNRSSYTILIDNLSILINLGASKQQVQQFCLDLADLAKAHDNLTVITKLSNSDIHPLTDNNVAKLGNVRIQVLRLKSGVFRDVDGKLLIERVLDDEGSYSCEQTRKEVLYKVNDRNVKIYNPGEIGVKV</sequence>
<proteinExistence type="inferred from homology"/>
<evidence type="ECO:0000313" key="5">
    <source>
        <dbReference type="Proteomes" id="UP000295192"/>
    </source>
</evidence>
<comment type="similarity">
    <text evidence="2">Belongs to the ELP6 family.</text>
</comment>
<accession>A0A484B838</accession>
<dbReference type="Proteomes" id="UP000295192">
    <property type="component" value="Unassembled WGS sequence"/>
</dbReference>
<evidence type="ECO:0000256" key="2">
    <source>
        <dbReference type="ARBA" id="ARBA00008837"/>
    </source>
</evidence>
<dbReference type="OMA" id="NVKIFNP"/>
<dbReference type="GO" id="GO:0002098">
    <property type="term" value="P:tRNA wobble uridine modification"/>
    <property type="evidence" value="ECO:0007669"/>
    <property type="project" value="InterPro"/>
</dbReference>
<dbReference type="PANTHER" id="PTHR16184">
    <property type="entry name" value="ELONGATOR COMPLEX PROTEIN 6"/>
    <property type="match status" value="1"/>
</dbReference>